<sequence length="142" mass="16755">MDFIEFCPPVTCKKRKVSEEEQHDYNDNRPMEEMTVVSRQFMAIHKSGSVFQTEEWRSADTALFQPVTEDLMVNIRKVDQISCTDGNYFVADCSGKYSRTVQGKVLHLWRFDKTHRKLFISRSFLFTSIPEYLAVQRFLQQI</sequence>
<dbReference type="AlphaFoldDB" id="A0ABD0M9C7"/>
<proteinExistence type="predicted"/>
<evidence type="ECO:0000313" key="2">
    <source>
        <dbReference type="Proteomes" id="UP001519460"/>
    </source>
</evidence>
<dbReference type="EMBL" id="JACVVK020000002">
    <property type="protein sequence ID" value="KAK7508352.1"/>
    <property type="molecule type" value="Genomic_DNA"/>
</dbReference>
<organism evidence="1 2">
    <name type="scientific">Batillaria attramentaria</name>
    <dbReference type="NCBI Taxonomy" id="370345"/>
    <lineage>
        <taxon>Eukaryota</taxon>
        <taxon>Metazoa</taxon>
        <taxon>Spiralia</taxon>
        <taxon>Lophotrochozoa</taxon>
        <taxon>Mollusca</taxon>
        <taxon>Gastropoda</taxon>
        <taxon>Caenogastropoda</taxon>
        <taxon>Sorbeoconcha</taxon>
        <taxon>Cerithioidea</taxon>
        <taxon>Batillariidae</taxon>
        <taxon>Batillaria</taxon>
    </lineage>
</organism>
<evidence type="ECO:0000313" key="1">
    <source>
        <dbReference type="EMBL" id="KAK7508352.1"/>
    </source>
</evidence>
<protein>
    <submittedName>
        <fullName evidence="1">Uncharacterized protein</fullName>
    </submittedName>
</protein>
<reference evidence="1 2" key="1">
    <citation type="journal article" date="2023" name="Sci. Data">
        <title>Genome assembly of the Korean intertidal mud-creeper Batillaria attramentaria.</title>
        <authorList>
            <person name="Patra A.K."/>
            <person name="Ho P.T."/>
            <person name="Jun S."/>
            <person name="Lee S.J."/>
            <person name="Kim Y."/>
            <person name="Won Y.J."/>
        </authorList>
    </citation>
    <scope>NUCLEOTIDE SEQUENCE [LARGE SCALE GENOMIC DNA]</scope>
    <source>
        <strain evidence="1">Wonlab-2016</strain>
    </source>
</reference>
<comment type="caution">
    <text evidence="1">The sequence shown here is derived from an EMBL/GenBank/DDBJ whole genome shotgun (WGS) entry which is preliminary data.</text>
</comment>
<name>A0ABD0M9C7_9CAEN</name>
<accession>A0ABD0M9C7</accession>
<dbReference type="Proteomes" id="UP001519460">
    <property type="component" value="Unassembled WGS sequence"/>
</dbReference>
<gene>
    <name evidence="1" type="ORF">BaRGS_00000591</name>
</gene>
<keyword evidence="2" id="KW-1185">Reference proteome</keyword>